<reference evidence="1" key="1">
    <citation type="journal article" date="2015" name="Nature">
        <title>Complex archaea that bridge the gap between prokaryotes and eukaryotes.</title>
        <authorList>
            <person name="Spang A."/>
            <person name="Saw J.H."/>
            <person name="Jorgensen S.L."/>
            <person name="Zaremba-Niedzwiedzka K."/>
            <person name="Martijn J."/>
            <person name="Lind A.E."/>
            <person name="van Eijk R."/>
            <person name="Schleper C."/>
            <person name="Guy L."/>
            <person name="Ettema T.J."/>
        </authorList>
    </citation>
    <scope>NUCLEOTIDE SEQUENCE</scope>
</reference>
<dbReference type="AlphaFoldDB" id="A0A0F9J0Y1"/>
<protein>
    <submittedName>
        <fullName evidence="1">Uncharacterized protein</fullName>
    </submittedName>
</protein>
<feature type="non-terminal residue" evidence="1">
    <location>
        <position position="1"/>
    </location>
</feature>
<gene>
    <name evidence="1" type="ORF">LCGC14_1812880</name>
</gene>
<accession>A0A0F9J0Y1</accession>
<name>A0A0F9J0Y1_9ZZZZ</name>
<organism evidence="1">
    <name type="scientific">marine sediment metagenome</name>
    <dbReference type="NCBI Taxonomy" id="412755"/>
    <lineage>
        <taxon>unclassified sequences</taxon>
        <taxon>metagenomes</taxon>
        <taxon>ecological metagenomes</taxon>
    </lineage>
</organism>
<sequence>INFIIIIFNSIAGFFLSVYQETSSWIWPFNLVSGIFHAVAMAFFSLTTAFASLGDWILAVSNQIASFITQATLWQLLAVPIQWAQSAWNWVLNAWNNVVGIIDNWWLVASSQVKDWIGIAGQVFQTLLNALTLSLDSLKAEWTDFTSKILPNLADLVGIAGLIDSTLKVWFPWYDTLVLFITEMGDFFADPLQWIYDKIDEWFERFW</sequence>
<proteinExistence type="predicted"/>
<dbReference type="EMBL" id="LAZR01017639">
    <property type="protein sequence ID" value="KKL99595.1"/>
    <property type="molecule type" value="Genomic_DNA"/>
</dbReference>
<evidence type="ECO:0000313" key="1">
    <source>
        <dbReference type="EMBL" id="KKL99595.1"/>
    </source>
</evidence>
<comment type="caution">
    <text evidence="1">The sequence shown here is derived from an EMBL/GenBank/DDBJ whole genome shotgun (WGS) entry which is preliminary data.</text>
</comment>